<evidence type="ECO:0000256" key="4">
    <source>
        <dbReference type="ARBA" id="ARBA00022605"/>
    </source>
</evidence>
<reference evidence="12 15" key="2">
    <citation type="submission" date="2023-01" db="EMBL/GenBank/DDBJ databases">
        <title>Novel species of the genus Vogesella isolated from rivers.</title>
        <authorList>
            <person name="Lu H."/>
        </authorList>
    </citation>
    <scope>NUCLEOTIDE SEQUENCE [LARGE SCALE GENOMIC DNA]</scope>
    <source>
        <strain evidence="12 15">SH7W</strain>
    </source>
</reference>
<evidence type="ECO:0000256" key="2">
    <source>
        <dbReference type="ARBA" id="ARBA00006997"/>
    </source>
</evidence>
<dbReference type="AlphaFoldDB" id="A0A495BL69"/>
<feature type="binding site" evidence="11">
    <location>
        <position position="63"/>
    </location>
    <ligand>
        <name>substrate</name>
    </ligand>
</feature>
<dbReference type="EMBL" id="RBID01000002">
    <property type="protein sequence ID" value="RKQ62193.1"/>
    <property type="molecule type" value="Genomic_DNA"/>
</dbReference>
<dbReference type="GO" id="GO:0005829">
    <property type="term" value="C:cytosol"/>
    <property type="evidence" value="ECO:0007669"/>
    <property type="project" value="TreeGrafter"/>
</dbReference>
<comment type="catalytic activity">
    <reaction evidence="10 11">
        <text>shikimate + ATP = 3-phosphoshikimate + ADP + H(+)</text>
        <dbReference type="Rhea" id="RHEA:13121"/>
        <dbReference type="ChEBI" id="CHEBI:15378"/>
        <dbReference type="ChEBI" id="CHEBI:30616"/>
        <dbReference type="ChEBI" id="CHEBI:36208"/>
        <dbReference type="ChEBI" id="CHEBI:145989"/>
        <dbReference type="ChEBI" id="CHEBI:456216"/>
        <dbReference type="EC" id="2.7.1.71"/>
    </reaction>
</comment>
<evidence type="ECO:0000313" key="12">
    <source>
        <dbReference type="EMBL" id="MDC7691892.1"/>
    </source>
</evidence>
<feature type="binding site" evidence="11">
    <location>
        <position position="159"/>
    </location>
    <ligand>
        <name>ATP</name>
        <dbReference type="ChEBI" id="CHEBI:30616"/>
    </ligand>
</feature>
<dbReference type="SUPFAM" id="SSF52540">
    <property type="entry name" value="P-loop containing nucleoside triphosphate hydrolases"/>
    <property type="match status" value="1"/>
</dbReference>
<evidence type="ECO:0000313" key="14">
    <source>
        <dbReference type="Proteomes" id="UP000279384"/>
    </source>
</evidence>
<dbReference type="PANTHER" id="PTHR21087:SF16">
    <property type="entry name" value="SHIKIMATE KINASE 1, CHLOROPLASTIC"/>
    <property type="match status" value="1"/>
</dbReference>
<keyword evidence="5 11" id="KW-0808">Transferase</keyword>
<dbReference type="InterPro" id="IPR031322">
    <property type="entry name" value="Shikimate/glucono_kinase"/>
</dbReference>
<dbReference type="InterPro" id="IPR000623">
    <property type="entry name" value="Shikimate_kinase/TSH1"/>
</dbReference>
<comment type="caution">
    <text evidence="13">The sequence shown here is derived from an EMBL/GenBank/DDBJ whole genome shotgun (WGS) entry which is preliminary data.</text>
</comment>
<comment type="pathway">
    <text evidence="1 11">Metabolic intermediate biosynthesis; chorismate biosynthesis; chorismate from D-erythrose 4-phosphate and phosphoenolpyruvate: step 5/7.</text>
</comment>
<keyword evidence="11" id="KW-0479">Metal-binding</keyword>
<dbReference type="CDD" id="cd00464">
    <property type="entry name" value="SK"/>
    <property type="match status" value="1"/>
</dbReference>
<evidence type="ECO:0000256" key="9">
    <source>
        <dbReference type="ARBA" id="ARBA00023141"/>
    </source>
</evidence>
<accession>A0A495BL69</accession>
<dbReference type="PANTHER" id="PTHR21087">
    <property type="entry name" value="SHIKIMATE KINASE"/>
    <property type="match status" value="1"/>
</dbReference>
<evidence type="ECO:0000313" key="13">
    <source>
        <dbReference type="EMBL" id="RKQ62193.1"/>
    </source>
</evidence>
<dbReference type="Proteomes" id="UP001221566">
    <property type="component" value="Unassembled WGS sequence"/>
</dbReference>
<keyword evidence="4 11" id="KW-0028">Amino-acid biosynthesis</keyword>
<keyword evidence="7 11" id="KW-0418">Kinase</keyword>
<keyword evidence="11" id="KW-0460">Magnesium</keyword>
<dbReference type="PROSITE" id="PS01128">
    <property type="entry name" value="SHIKIMATE_KINASE"/>
    <property type="match status" value="1"/>
</dbReference>
<evidence type="ECO:0000256" key="5">
    <source>
        <dbReference type="ARBA" id="ARBA00022679"/>
    </source>
</evidence>
<keyword evidence="8 11" id="KW-0067">ATP-binding</keyword>
<evidence type="ECO:0000256" key="10">
    <source>
        <dbReference type="ARBA" id="ARBA00048567"/>
    </source>
</evidence>
<keyword evidence="9 11" id="KW-0057">Aromatic amino acid biosynthesis</keyword>
<dbReference type="GO" id="GO:0009423">
    <property type="term" value="P:chorismate biosynthetic process"/>
    <property type="evidence" value="ECO:0007669"/>
    <property type="project" value="UniProtKB-UniRule"/>
</dbReference>
<organism evidence="13 14">
    <name type="scientific">Vogesella indigofera</name>
    <name type="common">Pseudomonas indigofera</name>
    <dbReference type="NCBI Taxonomy" id="45465"/>
    <lineage>
        <taxon>Bacteria</taxon>
        <taxon>Pseudomonadati</taxon>
        <taxon>Pseudomonadota</taxon>
        <taxon>Betaproteobacteria</taxon>
        <taxon>Neisseriales</taxon>
        <taxon>Chromobacteriaceae</taxon>
        <taxon>Vogesella</taxon>
    </lineage>
</organism>
<reference evidence="13 14" key="1">
    <citation type="submission" date="2018-10" db="EMBL/GenBank/DDBJ databases">
        <title>Genomic Encyclopedia of Type Strains, Phase IV (KMG-IV): sequencing the most valuable type-strain genomes for metagenomic binning, comparative biology and taxonomic classification.</title>
        <authorList>
            <person name="Goeker M."/>
        </authorList>
    </citation>
    <scope>NUCLEOTIDE SEQUENCE [LARGE SCALE GENOMIC DNA]</scope>
    <source>
        <strain evidence="13 14">DSM 3303</strain>
    </source>
</reference>
<evidence type="ECO:0000256" key="8">
    <source>
        <dbReference type="ARBA" id="ARBA00022840"/>
    </source>
</evidence>
<dbReference type="InterPro" id="IPR023000">
    <property type="entry name" value="Shikimate_kinase_CS"/>
</dbReference>
<feature type="binding site" evidence="11">
    <location>
        <position position="123"/>
    </location>
    <ligand>
        <name>ATP</name>
        <dbReference type="ChEBI" id="CHEBI:30616"/>
    </ligand>
</feature>
<dbReference type="NCBIfam" id="NF003456">
    <property type="entry name" value="PRK05057.1"/>
    <property type="match status" value="1"/>
</dbReference>
<dbReference type="HAMAP" id="MF_00109">
    <property type="entry name" value="Shikimate_kinase"/>
    <property type="match status" value="1"/>
</dbReference>
<dbReference type="InterPro" id="IPR027417">
    <property type="entry name" value="P-loop_NTPase"/>
</dbReference>
<protein>
    <recommendedName>
        <fullName evidence="3 11">Shikimate kinase</fullName>
        <shortName evidence="11">SK</shortName>
        <ecNumber evidence="3 11">2.7.1.71</ecNumber>
    </recommendedName>
</protein>
<keyword evidence="11" id="KW-0963">Cytoplasm</keyword>
<evidence type="ECO:0000256" key="7">
    <source>
        <dbReference type="ARBA" id="ARBA00022777"/>
    </source>
</evidence>
<dbReference type="Gene3D" id="3.40.50.300">
    <property type="entry name" value="P-loop containing nucleotide triphosphate hydrolases"/>
    <property type="match status" value="1"/>
</dbReference>
<dbReference type="UniPathway" id="UPA00053">
    <property type="reaction ID" value="UER00088"/>
</dbReference>
<gene>
    <name evidence="11 12" type="primary">aroK</name>
    <name evidence="13" type="ORF">C8E02_0249</name>
    <name evidence="12" type="ORF">PQU93_14045</name>
</gene>
<evidence type="ECO:0000256" key="1">
    <source>
        <dbReference type="ARBA" id="ARBA00004842"/>
    </source>
</evidence>
<dbReference type="Pfam" id="PF01202">
    <property type="entry name" value="SKI"/>
    <property type="match status" value="1"/>
</dbReference>
<comment type="similarity">
    <text evidence="2 11">Belongs to the shikimate kinase family.</text>
</comment>
<evidence type="ECO:0000256" key="6">
    <source>
        <dbReference type="ARBA" id="ARBA00022741"/>
    </source>
</evidence>
<comment type="function">
    <text evidence="11">Catalyzes the specific phosphorylation of the 3-hydroxyl group of shikimic acid using ATP as a cosubstrate.</text>
</comment>
<comment type="subunit">
    <text evidence="11">Monomer.</text>
</comment>
<comment type="subcellular location">
    <subcellularLocation>
        <location evidence="11">Cytoplasm</location>
    </subcellularLocation>
</comment>
<feature type="binding site" evidence="11">
    <location>
        <begin position="17"/>
        <end position="22"/>
    </location>
    <ligand>
        <name>ATP</name>
        <dbReference type="ChEBI" id="CHEBI:30616"/>
    </ligand>
</feature>
<dbReference type="EC" id="2.7.1.71" evidence="3 11"/>
<dbReference type="Proteomes" id="UP000279384">
    <property type="component" value="Unassembled WGS sequence"/>
</dbReference>
<feature type="binding site" evidence="11">
    <location>
        <position position="39"/>
    </location>
    <ligand>
        <name>substrate</name>
    </ligand>
</feature>
<evidence type="ECO:0000256" key="11">
    <source>
        <dbReference type="HAMAP-Rule" id="MF_00109"/>
    </source>
</evidence>
<proteinExistence type="inferred from homology"/>
<keyword evidence="6 11" id="KW-0547">Nucleotide-binding</keyword>
<name>A0A495BL69_VOGIN</name>
<dbReference type="GO" id="GO:0004765">
    <property type="term" value="F:shikimate kinase activity"/>
    <property type="evidence" value="ECO:0007669"/>
    <property type="project" value="UniProtKB-UniRule"/>
</dbReference>
<feature type="binding site" evidence="11">
    <location>
        <position position="85"/>
    </location>
    <ligand>
        <name>substrate</name>
    </ligand>
</feature>
<dbReference type="GO" id="GO:0008652">
    <property type="term" value="P:amino acid biosynthetic process"/>
    <property type="evidence" value="ECO:0007669"/>
    <property type="project" value="UniProtKB-KW"/>
</dbReference>
<dbReference type="GO" id="GO:0000287">
    <property type="term" value="F:magnesium ion binding"/>
    <property type="evidence" value="ECO:0007669"/>
    <property type="project" value="UniProtKB-UniRule"/>
</dbReference>
<sequence length="182" mass="20349">MLGMKLAGNIFLVGLMGAGKTTVGRTLARHTGKQFFDSDHEIEKRTGVRITTIFDIEGEQRFRERERDTIAELCAMDNIVLATGGGAILAPENRLALRSHGTVIYLRAQIDDILARTLHDKSRPLLQTGNPRAKLEELFAQRDPLYREVADLTIDTSHQNVNVLIARLEQQLAEILTCQKSN</sequence>
<dbReference type="PRINTS" id="PR01100">
    <property type="entry name" value="SHIKIMTKNASE"/>
</dbReference>
<feature type="binding site" evidence="11">
    <location>
        <position position="142"/>
    </location>
    <ligand>
        <name>substrate</name>
    </ligand>
</feature>
<evidence type="ECO:0000256" key="3">
    <source>
        <dbReference type="ARBA" id="ARBA00012154"/>
    </source>
</evidence>
<evidence type="ECO:0000313" key="15">
    <source>
        <dbReference type="Proteomes" id="UP001221566"/>
    </source>
</evidence>
<comment type="cofactor">
    <cofactor evidence="11">
        <name>Mg(2+)</name>
        <dbReference type="ChEBI" id="CHEBI:18420"/>
    </cofactor>
    <text evidence="11">Binds 1 Mg(2+) ion per subunit.</text>
</comment>
<feature type="binding site" evidence="11">
    <location>
        <position position="21"/>
    </location>
    <ligand>
        <name>Mg(2+)</name>
        <dbReference type="ChEBI" id="CHEBI:18420"/>
    </ligand>
</feature>
<dbReference type="GO" id="GO:0009073">
    <property type="term" value="P:aromatic amino acid family biosynthetic process"/>
    <property type="evidence" value="ECO:0007669"/>
    <property type="project" value="UniProtKB-KW"/>
</dbReference>
<dbReference type="GO" id="GO:0005524">
    <property type="term" value="F:ATP binding"/>
    <property type="evidence" value="ECO:0007669"/>
    <property type="project" value="UniProtKB-UniRule"/>
</dbReference>
<dbReference type="EMBL" id="JAQQKY010000009">
    <property type="protein sequence ID" value="MDC7691892.1"/>
    <property type="molecule type" value="Genomic_DNA"/>
</dbReference>
<keyword evidence="15" id="KW-1185">Reference proteome</keyword>